<dbReference type="STRING" id="2060906.A0A0H1BJ27"/>
<dbReference type="InterPro" id="IPR050993">
    <property type="entry name" value="Isochorismatase_domain"/>
</dbReference>
<organism evidence="1 2">
    <name type="scientific">Blastomyces silverae</name>
    <dbReference type="NCBI Taxonomy" id="2060906"/>
    <lineage>
        <taxon>Eukaryota</taxon>
        <taxon>Fungi</taxon>
        <taxon>Dikarya</taxon>
        <taxon>Ascomycota</taxon>
        <taxon>Pezizomycotina</taxon>
        <taxon>Eurotiomycetes</taxon>
        <taxon>Eurotiomycetidae</taxon>
        <taxon>Onygenales</taxon>
        <taxon>Ajellomycetaceae</taxon>
        <taxon>Blastomyces</taxon>
    </lineage>
</organism>
<dbReference type="Proteomes" id="UP000053573">
    <property type="component" value="Unassembled WGS sequence"/>
</dbReference>
<dbReference type="PANTHER" id="PTHR14119:SF3">
    <property type="entry name" value="ISOCHORISMATASE DOMAIN-CONTAINING PROTEIN 2"/>
    <property type="match status" value="1"/>
</dbReference>
<dbReference type="PANTHER" id="PTHR14119">
    <property type="entry name" value="HYDROLASE"/>
    <property type="match status" value="1"/>
</dbReference>
<dbReference type="OrthoDB" id="269496at2759"/>
<name>A0A0H1BJ27_9EURO</name>
<evidence type="ECO:0000313" key="2">
    <source>
        <dbReference type="Proteomes" id="UP000053573"/>
    </source>
</evidence>
<reference evidence="2" key="1">
    <citation type="journal article" date="2015" name="PLoS Genet.">
        <title>The dynamic genome and transcriptome of the human fungal pathogen Blastomyces and close relative Emmonsia.</title>
        <authorList>
            <person name="Munoz J.F."/>
            <person name="Gauthier G.M."/>
            <person name="Desjardins C.A."/>
            <person name="Gallo J.E."/>
            <person name="Holder J."/>
            <person name="Sullivan T.D."/>
            <person name="Marty A.J."/>
            <person name="Carmen J.C."/>
            <person name="Chen Z."/>
            <person name="Ding L."/>
            <person name="Gujja S."/>
            <person name="Magrini V."/>
            <person name="Misas E."/>
            <person name="Mitreva M."/>
            <person name="Priest M."/>
            <person name="Saif S."/>
            <person name="Whiston E.A."/>
            <person name="Young S."/>
            <person name="Zeng Q."/>
            <person name="Goldman W.E."/>
            <person name="Mardis E.R."/>
            <person name="Taylor J.W."/>
            <person name="McEwen J.G."/>
            <person name="Clay O.K."/>
            <person name="Klein B.S."/>
            <person name="Cuomo C.A."/>
        </authorList>
    </citation>
    <scope>NUCLEOTIDE SEQUENCE [LARGE SCALE GENOMIC DNA]</scope>
    <source>
        <strain evidence="2">UAMH 139</strain>
    </source>
</reference>
<comment type="caution">
    <text evidence="1">The sequence shown here is derived from an EMBL/GenBank/DDBJ whole genome shotgun (WGS) entry which is preliminary data.</text>
</comment>
<gene>
    <name evidence="1" type="ORF">EMPG_13288</name>
</gene>
<protein>
    <submittedName>
        <fullName evidence="1">Uncharacterized protein</fullName>
    </submittedName>
</protein>
<proteinExistence type="predicted"/>
<sequence length="146" mass="15934">MPTSTLRFSPRFLPSSTPSTLRLRAANRYSQRPNLSPARMSSGTAAALARNARAERIRNPALLITTTTKLLKAAKPLNIPIYITTQNRARLGATVSEFNPYLDPAINPNVRADLDKTLFSMVTPELKACFPTAADDGQQVPLDAII</sequence>
<dbReference type="InterPro" id="IPR036380">
    <property type="entry name" value="Isochorismatase-like_sf"/>
</dbReference>
<dbReference type="EMBL" id="LDEV01001504">
    <property type="protein sequence ID" value="KLJ11524.1"/>
    <property type="molecule type" value="Genomic_DNA"/>
</dbReference>
<dbReference type="AlphaFoldDB" id="A0A0H1BJ27"/>
<evidence type="ECO:0000313" key="1">
    <source>
        <dbReference type="EMBL" id="KLJ11524.1"/>
    </source>
</evidence>
<accession>A0A0H1BJ27</accession>
<keyword evidence="2" id="KW-1185">Reference proteome</keyword>
<feature type="non-terminal residue" evidence="1">
    <location>
        <position position="146"/>
    </location>
</feature>
<dbReference type="SUPFAM" id="SSF52499">
    <property type="entry name" value="Isochorismatase-like hydrolases"/>
    <property type="match status" value="1"/>
</dbReference>
<dbReference type="Gene3D" id="3.40.50.850">
    <property type="entry name" value="Isochorismatase-like"/>
    <property type="match status" value="1"/>
</dbReference>